<reference evidence="2 3" key="1">
    <citation type="submission" date="2018-06" db="EMBL/GenBank/DDBJ databases">
        <authorList>
            <consortium name="Pathogen Informatics"/>
            <person name="Doyle S."/>
        </authorList>
    </citation>
    <scope>NUCLEOTIDE SEQUENCE [LARGE SCALE GENOMIC DNA]</scope>
    <source>
        <strain evidence="2 3">NCTC11801</strain>
    </source>
</reference>
<dbReference type="EMBL" id="UGTZ01000001">
    <property type="protein sequence ID" value="SUC31844.1"/>
    <property type="molecule type" value="Genomic_DNA"/>
</dbReference>
<evidence type="ECO:0000313" key="2">
    <source>
        <dbReference type="EMBL" id="SUC31844.1"/>
    </source>
</evidence>
<dbReference type="AlphaFoldDB" id="A0A379FSP9"/>
<name>A0A379FSP9_PRORE</name>
<keyword evidence="1" id="KW-1133">Transmembrane helix</keyword>
<feature type="transmembrane region" description="Helical" evidence="1">
    <location>
        <begin position="12"/>
        <end position="33"/>
    </location>
</feature>
<gene>
    <name evidence="2" type="ORF">NCTC11801_02811</name>
</gene>
<dbReference type="Proteomes" id="UP000254208">
    <property type="component" value="Unassembled WGS sequence"/>
</dbReference>
<keyword evidence="1" id="KW-0812">Transmembrane</keyword>
<evidence type="ECO:0000256" key="1">
    <source>
        <dbReference type="SAM" id="Phobius"/>
    </source>
</evidence>
<sequence>MLLMLKLIKQIFLVILIELNINSYLIILSDIYIKDTVFNIFDLFHVS</sequence>
<proteinExistence type="predicted"/>
<keyword evidence="1" id="KW-0472">Membrane</keyword>
<evidence type="ECO:0000313" key="3">
    <source>
        <dbReference type="Proteomes" id="UP000254208"/>
    </source>
</evidence>
<organism evidence="2 3">
    <name type="scientific">Providencia rettgeri</name>
    <dbReference type="NCBI Taxonomy" id="587"/>
    <lineage>
        <taxon>Bacteria</taxon>
        <taxon>Pseudomonadati</taxon>
        <taxon>Pseudomonadota</taxon>
        <taxon>Gammaproteobacteria</taxon>
        <taxon>Enterobacterales</taxon>
        <taxon>Morganellaceae</taxon>
        <taxon>Providencia</taxon>
    </lineage>
</organism>
<accession>A0A379FSP9</accession>
<protein>
    <submittedName>
        <fullName evidence="2">Uncharacterized protein</fullName>
    </submittedName>
</protein>